<dbReference type="OrthoDB" id="4062651at2759"/>
<dbReference type="Pfam" id="PF07714">
    <property type="entry name" value="PK_Tyr_Ser-Thr"/>
    <property type="match status" value="1"/>
</dbReference>
<comment type="caution">
    <text evidence="6">The sequence shown here is derived from an EMBL/GenBank/DDBJ whole genome shotgun (WGS) entry which is preliminary data.</text>
</comment>
<dbReference type="GO" id="GO:0005524">
    <property type="term" value="F:ATP binding"/>
    <property type="evidence" value="ECO:0007669"/>
    <property type="project" value="UniProtKB-KW"/>
</dbReference>
<proteinExistence type="predicted"/>
<keyword evidence="3" id="KW-0418">Kinase</keyword>
<dbReference type="PANTHER" id="PTHR44329">
    <property type="entry name" value="SERINE/THREONINE-PROTEIN KINASE TNNI3K-RELATED"/>
    <property type="match status" value="1"/>
</dbReference>
<dbReference type="InParanoid" id="A8QBB9"/>
<dbReference type="InterPro" id="IPR051681">
    <property type="entry name" value="Ser/Thr_Kinases-Pseudokinases"/>
</dbReference>
<dbReference type="EMBL" id="AAYY01000016">
    <property type="protein sequence ID" value="EDP41690.1"/>
    <property type="molecule type" value="Genomic_DNA"/>
</dbReference>
<accession>A8QBB9</accession>
<dbReference type="OMA" id="WAKFAPL"/>
<dbReference type="GeneID" id="5853209"/>
<dbReference type="InterPro" id="IPR001245">
    <property type="entry name" value="Ser-Thr/Tyr_kinase_cat_dom"/>
</dbReference>
<keyword evidence="2" id="KW-0547">Nucleotide-binding</keyword>
<dbReference type="RefSeq" id="XP_001728904.1">
    <property type="nucleotide sequence ID" value="XM_001728852.1"/>
</dbReference>
<evidence type="ECO:0000256" key="3">
    <source>
        <dbReference type="ARBA" id="ARBA00022777"/>
    </source>
</evidence>
<dbReference type="Proteomes" id="UP000008837">
    <property type="component" value="Unassembled WGS sequence"/>
</dbReference>
<keyword evidence="4" id="KW-0067">ATP-binding</keyword>
<sequence length="303" mass="34805">MCQERGLSVPADSTKAVLADHLICEISPQKLQMPESTSKELPGLDLERLDLVDHEILPEKLEKQEKIGSGAFKDVYKGLYHVSRTRVIKVAICDLRDELTEMDIKELTFLRDLQHENIVRFIGISLPPRPGPVPCAIVSELCENGDLFDYIRNVSPPSDVEIFGILLQISRGLEYLHTRKPMIVHRDCKSTNVLITEHGVAKISDFGLARVRRSARAMIRSLVGTVNWQAVELWSARPQYNEKADVWSAAMTFWETLQWHQPEKRYPFQGMNEHQIYFNVRQKNLRYVQEIDDPICTQLTVII</sequence>
<evidence type="ECO:0000256" key="4">
    <source>
        <dbReference type="ARBA" id="ARBA00022840"/>
    </source>
</evidence>
<dbReference type="KEGG" id="mgl:MGL_3898"/>
<reference evidence="6 7" key="1">
    <citation type="journal article" date="2007" name="Proc. Natl. Acad. Sci. U.S.A.">
        <title>Dandruff-associated Malassezia genomes reveal convergent and divergent virulence traits shared with plant and human fungal pathogens.</title>
        <authorList>
            <person name="Xu J."/>
            <person name="Saunders C.W."/>
            <person name="Hu P."/>
            <person name="Grant R.A."/>
            <person name="Boekhout T."/>
            <person name="Kuramae E.E."/>
            <person name="Kronstad J.W."/>
            <person name="Deangelis Y.M."/>
            <person name="Reeder N.L."/>
            <person name="Johnstone K.R."/>
            <person name="Leland M."/>
            <person name="Fieno A.M."/>
            <person name="Begley W.M."/>
            <person name="Sun Y."/>
            <person name="Lacey M.P."/>
            <person name="Chaudhary T."/>
            <person name="Keough T."/>
            <person name="Chu L."/>
            <person name="Sears R."/>
            <person name="Yuan B."/>
            <person name="Dawson T.L.Jr."/>
        </authorList>
    </citation>
    <scope>NUCLEOTIDE SEQUENCE [LARGE SCALE GENOMIC DNA]</scope>
    <source>
        <strain evidence="7">ATCC MYA-4612 / CBS 7966</strain>
    </source>
</reference>
<keyword evidence="7" id="KW-1185">Reference proteome</keyword>
<dbReference type="InterPro" id="IPR000719">
    <property type="entry name" value="Prot_kinase_dom"/>
</dbReference>
<dbReference type="PANTHER" id="PTHR44329:SF288">
    <property type="entry name" value="MITOGEN-ACTIVATED PROTEIN KINASE KINASE KINASE 20"/>
    <property type="match status" value="1"/>
</dbReference>
<evidence type="ECO:0000313" key="6">
    <source>
        <dbReference type="EMBL" id="EDP41690.1"/>
    </source>
</evidence>
<dbReference type="AlphaFoldDB" id="A8QBB9"/>
<feature type="domain" description="Protein kinase" evidence="5">
    <location>
        <begin position="61"/>
        <end position="303"/>
    </location>
</feature>
<dbReference type="PROSITE" id="PS50011">
    <property type="entry name" value="PROTEIN_KINASE_DOM"/>
    <property type="match status" value="1"/>
</dbReference>
<dbReference type="STRING" id="425265.A8QBB9"/>
<dbReference type="VEuPathDB" id="FungiDB:MGL_3898"/>
<dbReference type="GO" id="GO:0004674">
    <property type="term" value="F:protein serine/threonine kinase activity"/>
    <property type="evidence" value="ECO:0007669"/>
    <property type="project" value="TreeGrafter"/>
</dbReference>
<organism evidence="6 7">
    <name type="scientific">Malassezia globosa (strain ATCC MYA-4612 / CBS 7966)</name>
    <name type="common">Dandruff-associated fungus</name>
    <dbReference type="NCBI Taxonomy" id="425265"/>
    <lineage>
        <taxon>Eukaryota</taxon>
        <taxon>Fungi</taxon>
        <taxon>Dikarya</taxon>
        <taxon>Basidiomycota</taxon>
        <taxon>Ustilaginomycotina</taxon>
        <taxon>Malasseziomycetes</taxon>
        <taxon>Malasseziales</taxon>
        <taxon>Malasseziaceae</taxon>
        <taxon>Malassezia</taxon>
    </lineage>
</organism>
<name>A8QBB9_MALGO</name>
<dbReference type="InterPro" id="IPR011009">
    <property type="entry name" value="Kinase-like_dom_sf"/>
</dbReference>
<evidence type="ECO:0000313" key="7">
    <source>
        <dbReference type="Proteomes" id="UP000008837"/>
    </source>
</evidence>
<evidence type="ECO:0000256" key="1">
    <source>
        <dbReference type="ARBA" id="ARBA00022679"/>
    </source>
</evidence>
<gene>
    <name evidence="6" type="ORF">MGL_3898</name>
</gene>
<protein>
    <recommendedName>
        <fullName evidence="5">Protein kinase domain-containing protein</fullName>
    </recommendedName>
</protein>
<keyword evidence="1" id="KW-0808">Transferase</keyword>
<dbReference type="Gene3D" id="1.10.510.10">
    <property type="entry name" value="Transferase(Phosphotransferase) domain 1"/>
    <property type="match status" value="1"/>
</dbReference>
<dbReference type="SUPFAM" id="SSF56112">
    <property type="entry name" value="Protein kinase-like (PK-like)"/>
    <property type="match status" value="1"/>
</dbReference>
<evidence type="ECO:0000256" key="2">
    <source>
        <dbReference type="ARBA" id="ARBA00022741"/>
    </source>
</evidence>
<evidence type="ECO:0000259" key="5">
    <source>
        <dbReference type="PROSITE" id="PS50011"/>
    </source>
</evidence>